<dbReference type="Proteomes" id="UP000485569">
    <property type="component" value="Unassembled WGS sequence"/>
</dbReference>
<organism evidence="1">
    <name type="scientific">Candidatus Atribacter allofermentans</name>
    <dbReference type="NCBI Taxonomy" id="1852833"/>
    <lineage>
        <taxon>Bacteria</taxon>
        <taxon>Pseudomonadati</taxon>
        <taxon>Atribacterota</taxon>
        <taxon>Atribacteria</taxon>
        <taxon>Atribacterales</taxon>
        <taxon>Atribacteraceae</taxon>
        <taxon>Atribacter</taxon>
    </lineage>
</organism>
<reference evidence="1" key="1">
    <citation type="submission" date="2017-02" db="EMBL/GenBank/DDBJ databases">
        <title>Delving into the versatile metabolic prowess of the omnipresent phylum Bacteroidetes.</title>
        <authorList>
            <person name="Nobu M.K."/>
            <person name="Mei R."/>
            <person name="Narihiro T."/>
            <person name="Kuroda K."/>
            <person name="Liu W.-T."/>
        </authorList>
    </citation>
    <scope>NUCLEOTIDE SEQUENCE</scope>
    <source>
        <strain evidence="1">ADurb.Bin276</strain>
    </source>
</reference>
<gene>
    <name evidence="1" type="ORF">BWY41_01980</name>
</gene>
<accession>A0A1V5SJE9</accession>
<evidence type="ECO:0008006" key="2">
    <source>
        <dbReference type="Google" id="ProtNLM"/>
    </source>
</evidence>
<dbReference type="AlphaFoldDB" id="A0A1V5SJE9"/>
<dbReference type="EMBL" id="MWBQ01000205">
    <property type="protein sequence ID" value="OQA54605.1"/>
    <property type="molecule type" value="Genomic_DNA"/>
</dbReference>
<dbReference type="InterPro" id="IPR029060">
    <property type="entry name" value="PIN-like_dom_sf"/>
</dbReference>
<sequence>MSKDEYLFDTNILIYHTQGFNPAVDLILKHIQQGSLYISILTKIEFRG</sequence>
<comment type="caution">
    <text evidence="1">The sequence shown here is derived from an EMBL/GenBank/DDBJ whole genome shotgun (WGS) entry which is preliminary data.</text>
</comment>
<proteinExistence type="predicted"/>
<protein>
    <recommendedName>
        <fullName evidence="2">PIN domain-containing protein</fullName>
    </recommendedName>
</protein>
<name>A0A1V5SJE9_9BACT</name>
<dbReference type="Gene3D" id="3.40.50.1010">
    <property type="entry name" value="5'-nuclease"/>
    <property type="match status" value="1"/>
</dbReference>
<dbReference type="SUPFAM" id="SSF88723">
    <property type="entry name" value="PIN domain-like"/>
    <property type="match status" value="1"/>
</dbReference>
<evidence type="ECO:0000313" key="1">
    <source>
        <dbReference type="EMBL" id="OQA54605.1"/>
    </source>
</evidence>